<name>A0A132BCS6_MOLSC</name>
<dbReference type="GeneID" id="28815952"/>
<evidence type="ECO:0000256" key="1">
    <source>
        <dbReference type="SAM" id="MobiDB-lite"/>
    </source>
</evidence>
<accession>A0A132BCS6</accession>
<sequence length="74" mass="8321">MIDSHFPAIFVITKTTTNTRIHYHGWSSIAPFKRLHNLSCNLTVPRPSKRNPSAHDTPDRDCPQSNAVQLTSPP</sequence>
<keyword evidence="3" id="KW-1185">Reference proteome</keyword>
<protein>
    <submittedName>
        <fullName evidence="2">Uncharacterized protein</fullName>
    </submittedName>
</protein>
<evidence type="ECO:0000313" key="3">
    <source>
        <dbReference type="Proteomes" id="UP000070700"/>
    </source>
</evidence>
<organism evidence="2 3">
    <name type="scientific">Mollisia scopiformis</name>
    <name type="common">Conifer needle endophyte fungus</name>
    <name type="synonym">Phialocephala scopiformis</name>
    <dbReference type="NCBI Taxonomy" id="149040"/>
    <lineage>
        <taxon>Eukaryota</taxon>
        <taxon>Fungi</taxon>
        <taxon>Dikarya</taxon>
        <taxon>Ascomycota</taxon>
        <taxon>Pezizomycotina</taxon>
        <taxon>Leotiomycetes</taxon>
        <taxon>Helotiales</taxon>
        <taxon>Mollisiaceae</taxon>
        <taxon>Mollisia</taxon>
    </lineage>
</organism>
<gene>
    <name evidence="2" type="ORF">LY89DRAFT_254050</name>
</gene>
<dbReference type="RefSeq" id="XP_018064587.1">
    <property type="nucleotide sequence ID" value="XM_018206226.1"/>
</dbReference>
<dbReference type="InParanoid" id="A0A132BCS6"/>
<feature type="region of interest" description="Disordered" evidence="1">
    <location>
        <begin position="43"/>
        <end position="74"/>
    </location>
</feature>
<dbReference type="EMBL" id="KQ947429">
    <property type="protein sequence ID" value="KUJ10232.1"/>
    <property type="molecule type" value="Genomic_DNA"/>
</dbReference>
<dbReference type="AlphaFoldDB" id="A0A132BCS6"/>
<reference evidence="2 3" key="1">
    <citation type="submission" date="2015-10" db="EMBL/GenBank/DDBJ databases">
        <title>Full genome of DAOMC 229536 Phialocephala scopiformis, a fungal endophyte of spruce producing the potent anti-insectan compound rugulosin.</title>
        <authorList>
            <consortium name="DOE Joint Genome Institute"/>
            <person name="Walker A.K."/>
            <person name="Frasz S.L."/>
            <person name="Seifert K.A."/>
            <person name="Miller J.D."/>
            <person name="Mondo S.J."/>
            <person name="Labutti K."/>
            <person name="Lipzen A."/>
            <person name="Dockter R."/>
            <person name="Kennedy M."/>
            <person name="Grigoriev I.V."/>
            <person name="Spatafora J.W."/>
        </authorList>
    </citation>
    <scope>NUCLEOTIDE SEQUENCE [LARGE SCALE GENOMIC DNA]</scope>
    <source>
        <strain evidence="2 3">CBS 120377</strain>
    </source>
</reference>
<proteinExistence type="predicted"/>
<feature type="compositionally biased region" description="Polar residues" evidence="1">
    <location>
        <begin position="63"/>
        <end position="74"/>
    </location>
</feature>
<evidence type="ECO:0000313" key="2">
    <source>
        <dbReference type="EMBL" id="KUJ10232.1"/>
    </source>
</evidence>
<dbReference type="KEGG" id="psco:LY89DRAFT_254050"/>
<dbReference type="Proteomes" id="UP000070700">
    <property type="component" value="Unassembled WGS sequence"/>
</dbReference>